<comment type="caution">
    <text evidence="3">The sequence shown here is derived from an EMBL/GenBank/DDBJ whole genome shotgun (WGS) entry which is preliminary data.</text>
</comment>
<protein>
    <recommendedName>
        <fullName evidence="2">Invasin domain-containing protein</fullName>
    </recommendedName>
</protein>
<sequence length="137" mass="14514">MDKVDNKLMGLVVVFFLVFGLFAANVLFAPQIKQIRARNAIPSATKSALFSDVRTLTTNGTDKATLSVFIRADDERAIANVPVKITTSLGTVIPTETTSNENGISSFFFTCTSPGTAQLGILANGQAVGNQVSVVCQ</sequence>
<dbReference type="SUPFAM" id="SSF49373">
    <property type="entry name" value="Invasin/intimin cell-adhesion fragments"/>
    <property type="match status" value="1"/>
</dbReference>
<dbReference type="Pfam" id="PF09134">
    <property type="entry name" value="Invasin_D3"/>
    <property type="match status" value="1"/>
</dbReference>
<reference evidence="3 4" key="1">
    <citation type="journal article" date="2016" name="Nat. Commun.">
        <title>Thousands of microbial genomes shed light on interconnected biogeochemical processes in an aquifer system.</title>
        <authorList>
            <person name="Anantharaman K."/>
            <person name="Brown C.T."/>
            <person name="Hug L.A."/>
            <person name="Sharon I."/>
            <person name="Castelle C.J."/>
            <person name="Probst A.J."/>
            <person name="Thomas B.C."/>
            <person name="Singh A."/>
            <person name="Wilkins M.J."/>
            <person name="Karaoz U."/>
            <person name="Brodie E.L."/>
            <person name="Williams K.H."/>
            <person name="Hubbard S.S."/>
            <person name="Banfield J.F."/>
        </authorList>
    </citation>
    <scope>NUCLEOTIDE SEQUENCE [LARGE SCALE GENOMIC DNA]</scope>
</reference>
<dbReference type="EMBL" id="MFZH01000027">
    <property type="protein sequence ID" value="OGK18744.1"/>
    <property type="molecule type" value="Genomic_DNA"/>
</dbReference>
<name>A0A1F7GIU7_9BACT</name>
<evidence type="ECO:0000313" key="4">
    <source>
        <dbReference type="Proteomes" id="UP000176850"/>
    </source>
</evidence>
<evidence type="ECO:0000313" key="3">
    <source>
        <dbReference type="EMBL" id="OGK18744.1"/>
    </source>
</evidence>
<dbReference type="Proteomes" id="UP000176850">
    <property type="component" value="Unassembled WGS sequence"/>
</dbReference>
<dbReference type="InterPro" id="IPR015217">
    <property type="entry name" value="Invasin_dom_3"/>
</dbReference>
<feature type="transmembrane region" description="Helical" evidence="1">
    <location>
        <begin position="6"/>
        <end position="28"/>
    </location>
</feature>
<proteinExistence type="predicted"/>
<evidence type="ECO:0000256" key="1">
    <source>
        <dbReference type="SAM" id="Phobius"/>
    </source>
</evidence>
<dbReference type="AlphaFoldDB" id="A0A1F7GIU7"/>
<dbReference type="InterPro" id="IPR008964">
    <property type="entry name" value="Invasin/intimin_cell_adhesion"/>
</dbReference>
<keyword evidence="1" id="KW-1133">Transmembrane helix</keyword>
<organism evidence="3 4">
    <name type="scientific">Candidatus Roizmanbacteria bacterium RIFCSPHIGHO2_01_FULL_39_24</name>
    <dbReference type="NCBI Taxonomy" id="1802032"/>
    <lineage>
        <taxon>Bacteria</taxon>
        <taxon>Candidatus Roizmaniibacteriota</taxon>
    </lineage>
</organism>
<keyword evidence="1" id="KW-0812">Transmembrane</keyword>
<dbReference type="Gene3D" id="2.60.40.10">
    <property type="entry name" value="Immunoglobulins"/>
    <property type="match status" value="1"/>
</dbReference>
<gene>
    <name evidence="3" type="ORF">A2799_01950</name>
</gene>
<evidence type="ECO:0000259" key="2">
    <source>
        <dbReference type="Pfam" id="PF09134"/>
    </source>
</evidence>
<accession>A0A1F7GIU7</accession>
<keyword evidence="1" id="KW-0472">Membrane</keyword>
<dbReference type="InterPro" id="IPR013783">
    <property type="entry name" value="Ig-like_fold"/>
</dbReference>
<feature type="domain" description="Invasin" evidence="2">
    <location>
        <begin position="44"/>
        <end position="134"/>
    </location>
</feature>